<evidence type="ECO:0000313" key="2">
    <source>
        <dbReference type="EMBL" id="TNB47571.1"/>
    </source>
</evidence>
<name>A0A5C4JQS1_9HYPH</name>
<dbReference type="SUPFAM" id="SSF53756">
    <property type="entry name" value="UDP-Glycosyltransferase/glycogen phosphorylase"/>
    <property type="match status" value="1"/>
</dbReference>
<dbReference type="RefSeq" id="WP_138748732.1">
    <property type="nucleotide sequence ID" value="NZ_VCLB01000006.1"/>
</dbReference>
<reference evidence="2 3" key="2">
    <citation type="submission" date="2019-06" db="EMBL/GenBank/DDBJ databases">
        <title>Martelella lutilitoris sp. nov., isolated from a tidal mudflat.</title>
        <authorList>
            <person name="Kim Y.-J."/>
        </authorList>
    </citation>
    <scope>NUCLEOTIDE SEQUENCE [LARGE SCALE GENOMIC DNA]</scope>
    <source>
        <strain evidence="2 3">GH2-6</strain>
    </source>
</reference>
<reference evidence="2 3" key="1">
    <citation type="submission" date="2019-05" db="EMBL/GenBank/DDBJ databases">
        <authorList>
            <person name="Lee S.D."/>
        </authorList>
    </citation>
    <scope>NUCLEOTIDE SEQUENCE [LARGE SCALE GENOMIC DNA]</scope>
    <source>
        <strain evidence="2 3">GH2-6</strain>
    </source>
</reference>
<protein>
    <submittedName>
        <fullName evidence="2">Glycosyltransferase family 1 protein</fullName>
    </submittedName>
</protein>
<dbReference type="Pfam" id="PF13439">
    <property type="entry name" value="Glyco_transf_4"/>
    <property type="match status" value="1"/>
</dbReference>
<keyword evidence="2" id="KW-0808">Transferase</keyword>
<sequence length="344" mass="38015">MDKDAPKRLTLVSDAWHPQVNGVVRSIENTNHELEKMGLTVTMITPDLFRSMPMPTYPEIRLALATYGQVARRIEESAPEFVHIATEGPLGFKARRYCLKNGMRFTTSYHTRFPEYVAARLPIPKDMLYGIVRRFHNSGNGCMVATDSLALELETRGIHNLMRWSRGIDNALFHPRRKSEAPFGGLKRPIFLTVARVAVEKNLPALLALDLPGSIVVVGDGPARRALEEKYPNVHFAGMLQDEALAKAYAEADVFVFTSKTDTFGNTIIEALSSGVPVAAFPVTGPSDILGGHEQAGALDDDLKTACLRALECSPEKARDLALTYTWEAAARQFYDNMVAAHES</sequence>
<organism evidence="2 3">
    <name type="scientific">Martelella lutilitoris</name>
    <dbReference type="NCBI Taxonomy" id="2583532"/>
    <lineage>
        <taxon>Bacteria</taxon>
        <taxon>Pseudomonadati</taxon>
        <taxon>Pseudomonadota</taxon>
        <taxon>Alphaproteobacteria</taxon>
        <taxon>Hyphomicrobiales</taxon>
        <taxon>Aurantimonadaceae</taxon>
        <taxon>Martelella</taxon>
    </lineage>
</organism>
<feature type="domain" description="Glycosyltransferase subfamily 4-like N-terminal" evidence="1">
    <location>
        <begin position="20"/>
        <end position="169"/>
    </location>
</feature>
<dbReference type="CDD" id="cd03814">
    <property type="entry name" value="GT4-like"/>
    <property type="match status" value="1"/>
</dbReference>
<accession>A0A5C4JQS1</accession>
<dbReference type="EMBL" id="VCLB01000006">
    <property type="protein sequence ID" value="TNB47571.1"/>
    <property type="molecule type" value="Genomic_DNA"/>
</dbReference>
<dbReference type="AlphaFoldDB" id="A0A5C4JQS1"/>
<gene>
    <name evidence="2" type="ORF">FF124_11995</name>
</gene>
<dbReference type="PANTHER" id="PTHR45947">
    <property type="entry name" value="SULFOQUINOVOSYL TRANSFERASE SQD2"/>
    <property type="match status" value="1"/>
</dbReference>
<dbReference type="GO" id="GO:0016757">
    <property type="term" value="F:glycosyltransferase activity"/>
    <property type="evidence" value="ECO:0007669"/>
    <property type="project" value="UniProtKB-ARBA"/>
</dbReference>
<evidence type="ECO:0000313" key="3">
    <source>
        <dbReference type="Proteomes" id="UP000307874"/>
    </source>
</evidence>
<dbReference type="InterPro" id="IPR028098">
    <property type="entry name" value="Glyco_trans_4-like_N"/>
</dbReference>
<proteinExistence type="predicted"/>
<comment type="caution">
    <text evidence="2">The sequence shown here is derived from an EMBL/GenBank/DDBJ whole genome shotgun (WGS) entry which is preliminary data.</text>
</comment>
<evidence type="ECO:0000259" key="1">
    <source>
        <dbReference type="Pfam" id="PF13439"/>
    </source>
</evidence>
<dbReference type="Proteomes" id="UP000307874">
    <property type="component" value="Unassembled WGS sequence"/>
</dbReference>
<keyword evidence="3" id="KW-1185">Reference proteome</keyword>
<dbReference type="OrthoDB" id="9802525at2"/>
<dbReference type="InterPro" id="IPR050194">
    <property type="entry name" value="Glycosyltransferase_grp1"/>
</dbReference>
<dbReference type="Gene3D" id="3.40.50.2000">
    <property type="entry name" value="Glycogen Phosphorylase B"/>
    <property type="match status" value="2"/>
</dbReference>
<dbReference type="Pfam" id="PF13692">
    <property type="entry name" value="Glyco_trans_1_4"/>
    <property type="match status" value="1"/>
</dbReference>
<dbReference type="PANTHER" id="PTHR45947:SF3">
    <property type="entry name" value="SULFOQUINOVOSYL TRANSFERASE SQD2"/>
    <property type="match status" value="1"/>
</dbReference>